<protein>
    <submittedName>
        <fullName evidence="2 4">Uncharacterized protein</fullName>
    </submittedName>
</protein>
<feature type="region of interest" description="Disordered" evidence="1">
    <location>
        <begin position="80"/>
        <end position="116"/>
    </location>
</feature>
<evidence type="ECO:0000256" key="1">
    <source>
        <dbReference type="SAM" id="MobiDB-lite"/>
    </source>
</evidence>
<evidence type="ECO:0000313" key="4">
    <source>
        <dbReference type="WBParaSite" id="GPUH_0002342501-mRNA-1"/>
    </source>
</evidence>
<dbReference type="WBParaSite" id="GPUH_0002342501-mRNA-1">
    <property type="protein sequence ID" value="GPUH_0002342501-mRNA-1"/>
    <property type="gene ID" value="GPUH_0002342501"/>
</dbReference>
<name>A0A183ER04_9BILA</name>
<accession>A0A183ER04</accession>
<gene>
    <name evidence="2" type="ORF">GPUH_LOCUS23395</name>
</gene>
<sequence>MFRSVCSERRLWTEMVLEETAFFRSVYMRRSCCIVRDYLDMLNTWGLWTYRARLDCFLGWSKRSFWVDFKEEPSTLQAITRDKLDIPPSPSASISSPPDPVNRTDASSSQSSSNGSTAAPVVVREMACPQCLKPLPKCVLCRRHLGSYVQTECPDLGRLSSWFTWCQV</sequence>
<organism evidence="4">
    <name type="scientific">Gongylonema pulchrum</name>
    <dbReference type="NCBI Taxonomy" id="637853"/>
    <lineage>
        <taxon>Eukaryota</taxon>
        <taxon>Metazoa</taxon>
        <taxon>Ecdysozoa</taxon>
        <taxon>Nematoda</taxon>
        <taxon>Chromadorea</taxon>
        <taxon>Rhabditida</taxon>
        <taxon>Spirurina</taxon>
        <taxon>Spiruromorpha</taxon>
        <taxon>Spiruroidea</taxon>
        <taxon>Gongylonematidae</taxon>
        <taxon>Gongylonema</taxon>
    </lineage>
</organism>
<keyword evidence="3" id="KW-1185">Reference proteome</keyword>
<reference evidence="4" key="1">
    <citation type="submission" date="2016-06" db="UniProtKB">
        <authorList>
            <consortium name="WormBaseParasite"/>
        </authorList>
    </citation>
    <scope>IDENTIFICATION</scope>
</reference>
<reference evidence="2 3" key="2">
    <citation type="submission" date="2018-11" db="EMBL/GenBank/DDBJ databases">
        <authorList>
            <consortium name="Pathogen Informatics"/>
        </authorList>
    </citation>
    <scope>NUCLEOTIDE SEQUENCE [LARGE SCALE GENOMIC DNA]</scope>
</reference>
<dbReference type="Proteomes" id="UP000271098">
    <property type="component" value="Unassembled WGS sequence"/>
</dbReference>
<dbReference type="AlphaFoldDB" id="A0A183ER04"/>
<proteinExistence type="predicted"/>
<evidence type="ECO:0000313" key="3">
    <source>
        <dbReference type="Proteomes" id="UP000271098"/>
    </source>
</evidence>
<dbReference type="EMBL" id="UYRT01097705">
    <property type="protein sequence ID" value="VDN41416.1"/>
    <property type="molecule type" value="Genomic_DNA"/>
</dbReference>
<evidence type="ECO:0000313" key="2">
    <source>
        <dbReference type="EMBL" id="VDN41416.1"/>
    </source>
</evidence>
<dbReference type="OrthoDB" id="341486at2759"/>
<feature type="compositionally biased region" description="Low complexity" evidence="1">
    <location>
        <begin position="107"/>
        <end position="116"/>
    </location>
</feature>